<dbReference type="RefSeq" id="WP_062422277.1">
    <property type="nucleotide sequence ID" value="NZ_BBYA01000010.1"/>
</dbReference>
<dbReference type="PATRIC" id="fig|229920.5.peg.294"/>
<name>A0A0P6X634_9CHLR</name>
<keyword evidence="2" id="KW-0732">Signal</keyword>
<dbReference type="OrthoDB" id="162662at2"/>
<keyword evidence="4" id="KW-1185">Reference proteome</keyword>
<protein>
    <recommendedName>
        <fullName evidence="5">SH3b domain-containing protein</fullName>
    </recommendedName>
</protein>
<reference evidence="3 4" key="1">
    <citation type="submission" date="2015-07" db="EMBL/GenBank/DDBJ databases">
        <title>Genome sequence of Leptolinea tardivitalis DSM 16556.</title>
        <authorList>
            <person name="Hemp J."/>
            <person name="Ward L.M."/>
            <person name="Pace L.A."/>
            <person name="Fischer W.W."/>
        </authorList>
    </citation>
    <scope>NUCLEOTIDE SEQUENCE [LARGE SCALE GENOMIC DNA]</scope>
    <source>
        <strain evidence="3 4">YMTK-2</strain>
    </source>
</reference>
<dbReference type="AlphaFoldDB" id="A0A0P6X634"/>
<sequence length="274" mass="30307">MQTDLRHIIFLLLSLIFCACMAGQNNAGNSDTPPPAASLTVAIIPPKMTSTAVMPITAGPTETVTSTHTTTPLPTETSTITPEPTYTILRGIVNQEHVNCYYGPSKAYLYKYGLLKGNRLDIIGYLPDTGYIEVQAIGGNNPCWMNLEFMDVQGEIQTVKPIDPLDIKLPWSPYYSALTFARAERNGNTVTVSWSPLKLKAGDSSEQEAYLLETWVCRAGRLTFVPVGAYQNTVKVEDEPGCKEPSWARLYGVEKHGYTRYLKFDWPQASDLAD</sequence>
<organism evidence="3 4">
    <name type="scientific">Leptolinea tardivitalis</name>
    <dbReference type="NCBI Taxonomy" id="229920"/>
    <lineage>
        <taxon>Bacteria</taxon>
        <taxon>Bacillati</taxon>
        <taxon>Chloroflexota</taxon>
        <taxon>Anaerolineae</taxon>
        <taxon>Anaerolineales</taxon>
        <taxon>Anaerolineaceae</taxon>
        <taxon>Leptolinea</taxon>
    </lineage>
</organism>
<feature type="signal peptide" evidence="2">
    <location>
        <begin position="1"/>
        <end position="22"/>
    </location>
</feature>
<evidence type="ECO:0008006" key="5">
    <source>
        <dbReference type="Google" id="ProtNLM"/>
    </source>
</evidence>
<dbReference type="EMBL" id="LGCK01000014">
    <property type="protein sequence ID" value="KPL70397.1"/>
    <property type="molecule type" value="Genomic_DNA"/>
</dbReference>
<accession>A0A0P6X634</accession>
<evidence type="ECO:0000313" key="4">
    <source>
        <dbReference type="Proteomes" id="UP000050430"/>
    </source>
</evidence>
<dbReference type="STRING" id="229920.ADM99_14685"/>
<evidence type="ECO:0000256" key="2">
    <source>
        <dbReference type="SAM" id="SignalP"/>
    </source>
</evidence>
<evidence type="ECO:0000256" key="1">
    <source>
        <dbReference type="SAM" id="MobiDB-lite"/>
    </source>
</evidence>
<evidence type="ECO:0000313" key="3">
    <source>
        <dbReference type="EMBL" id="KPL70397.1"/>
    </source>
</evidence>
<dbReference type="Proteomes" id="UP000050430">
    <property type="component" value="Unassembled WGS sequence"/>
</dbReference>
<comment type="caution">
    <text evidence="3">The sequence shown here is derived from an EMBL/GenBank/DDBJ whole genome shotgun (WGS) entry which is preliminary data.</text>
</comment>
<feature type="region of interest" description="Disordered" evidence="1">
    <location>
        <begin position="61"/>
        <end position="80"/>
    </location>
</feature>
<feature type="chain" id="PRO_5006132858" description="SH3b domain-containing protein" evidence="2">
    <location>
        <begin position="23"/>
        <end position="274"/>
    </location>
</feature>
<dbReference type="PROSITE" id="PS51257">
    <property type="entry name" value="PROKAR_LIPOPROTEIN"/>
    <property type="match status" value="1"/>
</dbReference>
<gene>
    <name evidence="3" type="ORF">ADM99_14685</name>
</gene>
<proteinExistence type="predicted"/>